<dbReference type="GeneID" id="30149105"/>
<accession>A0A1E3QVR9</accession>
<dbReference type="EMBL" id="KV454428">
    <property type="protein sequence ID" value="ODQ81057.1"/>
    <property type="molecule type" value="Genomic_DNA"/>
</dbReference>
<dbReference type="FunFam" id="1.20.120.1750:FF:000002">
    <property type="entry name" value="RBR-type E3 ubiquitin transferase"/>
    <property type="match status" value="1"/>
</dbReference>
<evidence type="ECO:0000256" key="3">
    <source>
        <dbReference type="ARBA" id="ARBA00022679"/>
    </source>
</evidence>
<evidence type="ECO:0000256" key="2">
    <source>
        <dbReference type="ARBA" id="ARBA00012251"/>
    </source>
</evidence>
<dbReference type="PROSITE" id="PS00518">
    <property type="entry name" value="ZF_RING_1"/>
    <property type="match status" value="1"/>
</dbReference>
<comment type="catalytic activity">
    <reaction evidence="1">
        <text>[E2 ubiquitin-conjugating enzyme]-S-ubiquitinyl-L-cysteine + [acceptor protein]-L-lysine = [E2 ubiquitin-conjugating enzyme]-L-cysteine + [acceptor protein]-N(6)-ubiquitinyl-L-lysine.</text>
        <dbReference type="EC" id="2.3.2.31"/>
    </reaction>
</comment>
<evidence type="ECO:0000256" key="7">
    <source>
        <dbReference type="ARBA" id="ARBA00022786"/>
    </source>
</evidence>
<dbReference type="CDD" id="cd20356">
    <property type="entry name" value="Rcat_RBR_HHARI-like"/>
    <property type="match status" value="1"/>
</dbReference>
<dbReference type="InterPro" id="IPR045840">
    <property type="entry name" value="Ariadne"/>
</dbReference>
<dbReference type="SMART" id="SM00647">
    <property type="entry name" value="IBR"/>
    <property type="match status" value="2"/>
</dbReference>
<feature type="domain" description="RING-type" evidence="10">
    <location>
        <begin position="68"/>
        <end position="109"/>
    </location>
</feature>
<evidence type="ECO:0000259" key="10">
    <source>
        <dbReference type="PROSITE" id="PS50089"/>
    </source>
</evidence>
<gene>
    <name evidence="12" type="ORF">BABINDRAFT_20715</name>
</gene>
<dbReference type="PROSITE" id="PS50089">
    <property type="entry name" value="ZF_RING_2"/>
    <property type="match status" value="1"/>
</dbReference>
<organism evidence="12 13">
    <name type="scientific">Babjeviella inositovora NRRL Y-12698</name>
    <dbReference type="NCBI Taxonomy" id="984486"/>
    <lineage>
        <taxon>Eukaryota</taxon>
        <taxon>Fungi</taxon>
        <taxon>Dikarya</taxon>
        <taxon>Ascomycota</taxon>
        <taxon>Saccharomycotina</taxon>
        <taxon>Pichiomycetes</taxon>
        <taxon>Serinales incertae sedis</taxon>
        <taxon>Babjeviella</taxon>
    </lineage>
</organism>
<reference evidence="13" key="1">
    <citation type="submission" date="2016-05" db="EMBL/GenBank/DDBJ databases">
        <title>Comparative genomics of biotechnologically important yeasts.</title>
        <authorList>
            <consortium name="DOE Joint Genome Institute"/>
            <person name="Riley R."/>
            <person name="Haridas S."/>
            <person name="Wolfe K.H."/>
            <person name="Lopes M.R."/>
            <person name="Hittinger C.T."/>
            <person name="Goker M."/>
            <person name="Salamov A."/>
            <person name="Wisecaver J."/>
            <person name="Long T.M."/>
            <person name="Aerts A.L."/>
            <person name="Barry K."/>
            <person name="Choi C."/>
            <person name="Clum A."/>
            <person name="Coughlan A.Y."/>
            <person name="Deshpande S."/>
            <person name="Douglass A.P."/>
            <person name="Hanson S.J."/>
            <person name="Klenk H.-P."/>
            <person name="Labutti K."/>
            <person name="Lapidus A."/>
            <person name="Lindquist E."/>
            <person name="Lipzen A."/>
            <person name="Meier-Kolthoff J.P."/>
            <person name="Ohm R.A."/>
            <person name="Otillar R.P."/>
            <person name="Pangilinan J."/>
            <person name="Peng Y."/>
            <person name="Rokas A."/>
            <person name="Rosa C.A."/>
            <person name="Scheuner C."/>
            <person name="Sibirny A.A."/>
            <person name="Slot J.C."/>
            <person name="Stielow J.B."/>
            <person name="Sun H."/>
            <person name="Kurtzman C.P."/>
            <person name="Blackwell M."/>
            <person name="Grigoriev I.V."/>
            <person name="Jeffries T.W."/>
        </authorList>
    </citation>
    <scope>NUCLEOTIDE SEQUENCE [LARGE SCALE GENOMIC DNA]</scope>
    <source>
        <strain evidence="13">NRRL Y-12698</strain>
    </source>
</reference>
<dbReference type="GO" id="GO:0016567">
    <property type="term" value="P:protein ubiquitination"/>
    <property type="evidence" value="ECO:0007669"/>
    <property type="project" value="InterPro"/>
</dbReference>
<sequence length="433" mass="49392">LVSIFGLSRDETLLVLQAQRWNEEMAMERYMEDEGGLREAAGLPHEREPEATYKTGADDVVRKIPSICPICCDDTTDFYGLSCTHLYCRDCYSQYISTQILRGTAIKCPEPGCGRALPHLFIARTAGDATYHAYLESVTKLYITASKSIKYCPAPDCGRIVASNSVPASAVGSIPIVECLARHLFCFACNYENHVPAPCFVTQQWIAKCKDDSETANWISSHTNNCPKCESAIEKNGGCNHMVCKSCQTEFCWICMGDWKLHGTAYYQCNRFNDKDPETVAERTKKDSARWSLKRYIHYYNLFQNHDLSLRQDCKLFEKKIEPQIVALRDVRHLSVSDILFFFDAHEALVACRKALKWTYVIAYYLQKTNFQEIFESNQDFLTSSIEELSQAFVQGRVEQMYQNKKVFVERASLVRRRKDIMVEAANAGLKDG</sequence>
<evidence type="ECO:0000259" key="11">
    <source>
        <dbReference type="PROSITE" id="PS51873"/>
    </source>
</evidence>
<feature type="non-terminal residue" evidence="12">
    <location>
        <position position="433"/>
    </location>
</feature>
<feature type="domain" description="RING-type" evidence="11">
    <location>
        <begin position="64"/>
        <end position="273"/>
    </location>
</feature>
<dbReference type="PROSITE" id="PS51873">
    <property type="entry name" value="TRIAD"/>
    <property type="match status" value="1"/>
</dbReference>
<dbReference type="InterPro" id="IPR013083">
    <property type="entry name" value="Znf_RING/FYVE/PHD"/>
</dbReference>
<dbReference type="Gene3D" id="3.30.40.10">
    <property type="entry name" value="Zinc/RING finger domain, C3HC4 (zinc finger)"/>
    <property type="match status" value="1"/>
</dbReference>
<dbReference type="InterPro" id="IPR031127">
    <property type="entry name" value="E3_UB_ligase_RBR"/>
</dbReference>
<dbReference type="InterPro" id="IPR018957">
    <property type="entry name" value="Znf_C3HC4_RING-type"/>
</dbReference>
<dbReference type="GO" id="GO:0061630">
    <property type="term" value="F:ubiquitin protein ligase activity"/>
    <property type="evidence" value="ECO:0007669"/>
    <property type="project" value="UniProtKB-EC"/>
</dbReference>
<evidence type="ECO:0000256" key="4">
    <source>
        <dbReference type="ARBA" id="ARBA00022723"/>
    </source>
</evidence>
<dbReference type="InterPro" id="IPR044066">
    <property type="entry name" value="TRIAD_supradom"/>
</dbReference>
<dbReference type="Pfam" id="PF00097">
    <property type="entry name" value="zf-C3HC4"/>
    <property type="match status" value="1"/>
</dbReference>
<dbReference type="AlphaFoldDB" id="A0A1E3QVR9"/>
<dbReference type="InterPro" id="IPR002867">
    <property type="entry name" value="IBR_dom"/>
</dbReference>
<keyword evidence="7" id="KW-0833">Ubl conjugation pathway</keyword>
<keyword evidence="5" id="KW-0677">Repeat</keyword>
<keyword evidence="8" id="KW-0862">Zinc</keyword>
<dbReference type="OrthoDB" id="10009520at2759"/>
<evidence type="ECO:0000256" key="1">
    <source>
        <dbReference type="ARBA" id="ARBA00001798"/>
    </source>
</evidence>
<evidence type="ECO:0000256" key="5">
    <source>
        <dbReference type="ARBA" id="ARBA00022737"/>
    </source>
</evidence>
<dbReference type="GO" id="GO:0036205">
    <property type="term" value="P:histone catabolic process"/>
    <property type="evidence" value="ECO:0007669"/>
    <property type="project" value="EnsemblFungi"/>
</dbReference>
<dbReference type="STRING" id="984486.A0A1E3QVR9"/>
<dbReference type="Pfam" id="PF01485">
    <property type="entry name" value="IBR"/>
    <property type="match status" value="1"/>
</dbReference>
<dbReference type="InterPro" id="IPR001841">
    <property type="entry name" value="Znf_RING"/>
</dbReference>
<feature type="non-terminal residue" evidence="12">
    <location>
        <position position="1"/>
    </location>
</feature>
<protein>
    <recommendedName>
        <fullName evidence="2">RBR-type E3 ubiquitin transferase</fullName>
        <ecNumber evidence="2">2.3.2.31</ecNumber>
    </recommendedName>
</protein>
<evidence type="ECO:0000256" key="8">
    <source>
        <dbReference type="ARBA" id="ARBA00022833"/>
    </source>
</evidence>
<dbReference type="Pfam" id="PF19422">
    <property type="entry name" value="Ariadne"/>
    <property type="match status" value="1"/>
</dbReference>
<evidence type="ECO:0000256" key="9">
    <source>
        <dbReference type="PROSITE-ProRule" id="PRU00175"/>
    </source>
</evidence>
<evidence type="ECO:0000256" key="6">
    <source>
        <dbReference type="ARBA" id="ARBA00022771"/>
    </source>
</evidence>
<dbReference type="Gene3D" id="1.20.120.1750">
    <property type="match status" value="1"/>
</dbReference>
<keyword evidence="3" id="KW-0808">Transferase</keyword>
<evidence type="ECO:0000313" key="13">
    <source>
        <dbReference type="Proteomes" id="UP000094336"/>
    </source>
</evidence>
<dbReference type="RefSeq" id="XP_018986385.1">
    <property type="nucleotide sequence ID" value="XM_019131252.1"/>
</dbReference>
<evidence type="ECO:0000313" key="12">
    <source>
        <dbReference type="EMBL" id="ODQ81057.1"/>
    </source>
</evidence>
<name>A0A1E3QVR9_9ASCO</name>
<dbReference type="InterPro" id="IPR017907">
    <property type="entry name" value="Znf_RING_CS"/>
</dbReference>
<dbReference type="PANTHER" id="PTHR11685">
    <property type="entry name" value="RBR FAMILY RING FINGER AND IBR DOMAIN-CONTAINING"/>
    <property type="match status" value="1"/>
</dbReference>
<dbReference type="EC" id="2.3.2.31" evidence="2"/>
<dbReference type="Proteomes" id="UP000094336">
    <property type="component" value="Unassembled WGS sequence"/>
</dbReference>
<keyword evidence="6 9" id="KW-0863">Zinc-finger</keyword>
<dbReference type="SUPFAM" id="SSF57850">
    <property type="entry name" value="RING/U-box"/>
    <property type="match status" value="3"/>
</dbReference>
<dbReference type="Pfam" id="PF22191">
    <property type="entry name" value="IBR_1"/>
    <property type="match status" value="1"/>
</dbReference>
<keyword evidence="4" id="KW-0479">Metal-binding</keyword>
<dbReference type="GO" id="GO:0008270">
    <property type="term" value="F:zinc ion binding"/>
    <property type="evidence" value="ECO:0007669"/>
    <property type="project" value="UniProtKB-KW"/>
</dbReference>
<keyword evidence="13" id="KW-1185">Reference proteome</keyword>
<proteinExistence type="predicted"/>